<organism evidence="2">
    <name type="scientific">Euplotes harpa</name>
    <dbReference type="NCBI Taxonomy" id="151035"/>
    <lineage>
        <taxon>Eukaryota</taxon>
        <taxon>Sar</taxon>
        <taxon>Alveolata</taxon>
        <taxon>Ciliophora</taxon>
        <taxon>Intramacronucleata</taxon>
        <taxon>Spirotrichea</taxon>
        <taxon>Hypotrichia</taxon>
        <taxon>Euplotida</taxon>
        <taxon>Euplotidae</taxon>
        <taxon>Euplotes</taxon>
    </lineage>
</organism>
<evidence type="ECO:0000256" key="1">
    <source>
        <dbReference type="SAM" id="Phobius"/>
    </source>
</evidence>
<protein>
    <submittedName>
        <fullName evidence="2">Uncharacterized protein</fullName>
    </submittedName>
</protein>
<keyword evidence="1" id="KW-0812">Transmembrane</keyword>
<dbReference type="AlphaFoldDB" id="A0A7S3IYV4"/>
<feature type="transmembrane region" description="Helical" evidence="1">
    <location>
        <begin position="50"/>
        <end position="68"/>
    </location>
</feature>
<dbReference type="EMBL" id="HBII01000482">
    <property type="protein sequence ID" value="CAE0341266.1"/>
    <property type="molecule type" value="Transcribed_RNA"/>
</dbReference>
<evidence type="ECO:0000313" key="2">
    <source>
        <dbReference type="EMBL" id="CAE0341266.1"/>
    </source>
</evidence>
<name>A0A7S3IYV4_9SPIT</name>
<reference evidence="2" key="1">
    <citation type="submission" date="2021-01" db="EMBL/GenBank/DDBJ databases">
        <authorList>
            <person name="Corre E."/>
            <person name="Pelletier E."/>
            <person name="Niang G."/>
            <person name="Scheremetjew M."/>
            <person name="Finn R."/>
            <person name="Kale V."/>
            <person name="Holt S."/>
            <person name="Cochrane G."/>
            <person name="Meng A."/>
            <person name="Brown T."/>
            <person name="Cohen L."/>
        </authorList>
    </citation>
    <scope>NUCLEOTIDE SEQUENCE</scope>
    <source>
        <strain evidence="2">FSP1.4</strain>
    </source>
</reference>
<proteinExistence type="predicted"/>
<keyword evidence="1" id="KW-1133">Transmembrane helix</keyword>
<gene>
    <name evidence="2" type="ORF">EHAR0213_LOCUS173</name>
</gene>
<accession>A0A7S3IYV4</accession>
<keyword evidence="1" id="KW-0472">Membrane</keyword>
<sequence length="106" mass="12398">MGILMIGSNILIIIKGFIYIKRRVAYYDFSELFLYNLITCVFIFKRAKLCMAYTLFAVVILNLLNYSLKYDRESLDRVVTSLNGCIVTWCIMQNCQKESEENLQSK</sequence>